<keyword evidence="13" id="KW-0808">Transferase</keyword>
<evidence type="ECO:0000259" key="12">
    <source>
        <dbReference type="Pfam" id="PF08543"/>
    </source>
</evidence>
<evidence type="ECO:0000256" key="3">
    <source>
        <dbReference type="ARBA" id="ARBA00004769"/>
    </source>
</evidence>
<keyword evidence="13" id="KW-0418">Kinase</keyword>
<protein>
    <recommendedName>
        <fullName evidence="7">Hydroxymethylpyrimidine/phosphomethylpyrimidine kinase</fullName>
        <ecNumber evidence="5">2.7.1.49</ecNumber>
        <ecNumber evidence="6">2.7.4.7</ecNumber>
    </recommendedName>
    <alternativeName>
        <fullName evidence="10">Hydroxymethylpyrimidine kinase</fullName>
    </alternativeName>
    <alternativeName>
        <fullName evidence="11">Hydroxymethylpyrimidine phosphate kinase</fullName>
    </alternativeName>
</protein>
<dbReference type="Gene3D" id="3.40.1190.20">
    <property type="match status" value="1"/>
</dbReference>
<comment type="similarity">
    <text evidence="4">Belongs to the ThiD family.</text>
</comment>
<dbReference type="InterPro" id="IPR013749">
    <property type="entry name" value="PM/HMP-P_kinase-1"/>
</dbReference>
<dbReference type="Pfam" id="PF08543">
    <property type="entry name" value="Phos_pyr_kin"/>
    <property type="match status" value="1"/>
</dbReference>
<dbReference type="EC" id="2.7.4.7" evidence="6"/>
<keyword evidence="14" id="KW-1185">Reference proteome</keyword>
<evidence type="ECO:0000256" key="9">
    <source>
        <dbReference type="ARBA" id="ARBA00037917"/>
    </source>
</evidence>
<reference evidence="13 14" key="1">
    <citation type="submission" date="2021-04" db="EMBL/GenBank/DDBJ databases">
        <authorList>
            <person name="Rakotoarivonina H."/>
        </authorList>
    </citation>
    <scope>NUCLEOTIDE SEQUENCE [LARGE SCALE GENOMIC DNA]</scope>
    <source>
        <strain evidence="13 14">XE</strain>
    </source>
</reference>
<evidence type="ECO:0000256" key="8">
    <source>
        <dbReference type="ARBA" id="ARBA00022977"/>
    </source>
</evidence>
<comment type="pathway">
    <text evidence="9">Cofactor biosynthesis; thiamine diphosphate biosynthesis; 4-amino-2-methyl-5-diphosphomethylpyrimidine from 5-amino-1-(5-phospho-D-ribosyl)imidazole: step 2/3.</text>
</comment>
<dbReference type="GO" id="GO:0008972">
    <property type="term" value="F:phosphomethylpyrimidine kinase activity"/>
    <property type="evidence" value="ECO:0007669"/>
    <property type="project" value="UniProtKB-EC"/>
</dbReference>
<dbReference type="InterPro" id="IPR029056">
    <property type="entry name" value="Ribokinase-like"/>
</dbReference>
<evidence type="ECO:0000313" key="14">
    <source>
        <dbReference type="Proteomes" id="UP000681526"/>
    </source>
</evidence>
<evidence type="ECO:0000256" key="7">
    <source>
        <dbReference type="ARBA" id="ARBA00019161"/>
    </source>
</evidence>
<evidence type="ECO:0000256" key="4">
    <source>
        <dbReference type="ARBA" id="ARBA00009879"/>
    </source>
</evidence>
<dbReference type="Proteomes" id="UP000681526">
    <property type="component" value="Unassembled WGS sequence"/>
</dbReference>
<dbReference type="PANTHER" id="PTHR20858">
    <property type="entry name" value="PHOSPHOMETHYLPYRIMIDINE KINASE"/>
    <property type="match status" value="1"/>
</dbReference>
<evidence type="ECO:0000256" key="5">
    <source>
        <dbReference type="ARBA" id="ARBA00012135"/>
    </source>
</evidence>
<organism evidence="13 14">
    <name type="scientific">Thermobacillus xylanilyticus</name>
    <dbReference type="NCBI Taxonomy" id="76633"/>
    <lineage>
        <taxon>Bacteria</taxon>
        <taxon>Bacillati</taxon>
        <taxon>Bacillota</taxon>
        <taxon>Bacilli</taxon>
        <taxon>Bacillales</taxon>
        <taxon>Paenibacillaceae</taxon>
        <taxon>Thermobacillus</taxon>
    </lineage>
</organism>
<evidence type="ECO:0000256" key="1">
    <source>
        <dbReference type="ARBA" id="ARBA00000151"/>
    </source>
</evidence>
<proteinExistence type="inferred from homology"/>
<accession>A0ABM8V6M2</accession>
<evidence type="ECO:0000256" key="2">
    <source>
        <dbReference type="ARBA" id="ARBA00000565"/>
    </source>
</evidence>
<gene>
    <name evidence="13" type="primary">txxe 2944-thiD</name>
    <name evidence="13" type="ORF">TXXE_14520</name>
</gene>
<evidence type="ECO:0000256" key="6">
    <source>
        <dbReference type="ARBA" id="ARBA00012963"/>
    </source>
</evidence>
<comment type="caution">
    <text evidence="13">The sequence shown here is derived from an EMBL/GenBank/DDBJ whole genome shotgun (WGS) entry which is preliminary data.</text>
</comment>
<dbReference type="EC" id="2.7.1.49" evidence="5"/>
<evidence type="ECO:0000313" key="13">
    <source>
        <dbReference type="EMBL" id="CAG5090705.1"/>
    </source>
</evidence>
<keyword evidence="8" id="KW-0784">Thiamine biosynthesis</keyword>
<comment type="catalytic activity">
    <reaction evidence="1">
        <text>4-amino-5-hydroxymethyl-2-methylpyrimidine + ATP = 4-amino-2-methyl-5-(phosphooxymethyl)pyrimidine + ADP + H(+)</text>
        <dbReference type="Rhea" id="RHEA:23096"/>
        <dbReference type="ChEBI" id="CHEBI:15378"/>
        <dbReference type="ChEBI" id="CHEBI:16892"/>
        <dbReference type="ChEBI" id="CHEBI:30616"/>
        <dbReference type="ChEBI" id="CHEBI:58354"/>
        <dbReference type="ChEBI" id="CHEBI:456216"/>
        <dbReference type="EC" id="2.7.1.49"/>
    </reaction>
</comment>
<dbReference type="PANTHER" id="PTHR20858:SF17">
    <property type="entry name" value="HYDROXYMETHYLPYRIMIDINE_PHOSPHOMETHYLPYRIMIDINE KINASE THI20-RELATED"/>
    <property type="match status" value="1"/>
</dbReference>
<evidence type="ECO:0000256" key="10">
    <source>
        <dbReference type="ARBA" id="ARBA00042102"/>
    </source>
</evidence>
<comment type="catalytic activity">
    <reaction evidence="2">
        <text>4-amino-2-methyl-5-(phosphooxymethyl)pyrimidine + ATP = 4-amino-2-methyl-5-(diphosphooxymethyl)pyrimidine + ADP</text>
        <dbReference type="Rhea" id="RHEA:19893"/>
        <dbReference type="ChEBI" id="CHEBI:30616"/>
        <dbReference type="ChEBI" id="CHEBI:57841"/>
        <dbReference type="ChEBI" id="CHEBI:58354"/>
        <dbReference type="ChEBI" id="CHEBI:456216"/>
        <dbReference type="EC" id="2.7.4.7"/>
    </reaction>
</comment>
<dbReference type="NCBIfam" id="TIGR00097">
    <property type="entry name" value="HMP-P_kinase"/>
    <property type="match status" value="1"/>
</dbReference>
<dbReference type="InterPro" id="IPR004399">
    <property type="entry name" value="HMP/HMP-P_kinase_dom"/>
</dbReference>
<evidence type="ECO:0000256" key="11">
    <source>
        <dbReference type="ARBA" id="ARBA00043176"/>
    </source>
</evidence>
<dbReference type="EMBL" id="CAJRAY010000077">
    <property type="protein sequence ID" value="CAG5090705.1"/>
    <property type="molecule type" value="Genomic_DNA"/>
</dbReference>
<name>A0ABM8V6M2_THEXY</name>
<feature type="domain" description="Pyridoxamine kinase/Phosphomethylpyrimidine kinase" evidence="12">
    <location>
        <begin position="20"/>
        <end position="270"/>
    </location>
</feature>
<sequence>MMQNVKRHSLPRALTIAGSDSGGGAGIQADLKTMQELGVFGMSAVTAVTAQNSLGVQAVCPLPPEVAAAQIDSVLGDIGADAVKTGMLHDAAVIEAVADALERRPVPSLIVDPVMIAKSGDRLLKADAVDALKRRLMPMAELITPNIPEACALLGIGEGEIRTERDMIETARELLALGIRNVLLKGGHLPAAGGTCVDVLCGADAAEPVVIRAPRAETRHTHGTGCTLSAAIAAFRARGTPLVHAVRSARRFLGEAIAHAIPTGGGIGSLWHAAHRLKPPVAAER</sequence>
<comment type="pathway">
    <text evidence="3">Cofactor biosynthesis; thiamine diphosphate biosynthesis; 4-amino-2-methyl-5-diphosphomethylpyrimidine from 5-amino-1-(5-phospho-D-ribosyl)imidazole: step 3/3.</text>
</comment>
<dbReference type="CDD" id="cd01169">
    <property type="entry name" value="HMPP_kinase"/>
    <property type="match status" value="1"/>
</dbReference>
<dbReference type="SUPFAM" id="SSF53613">
    <property type="entry name" value="Ribokinase-like"/>
    <property type="match status" value="1"/>
</dbReference>